<dbReference type="PROSITE" id="PS50878">
    <property type="entry name" value="RT_POL"/>
    <property type="match status" value="1"/>
</dbReference>
<accession>A0AAD8YRB5</accession>
<organism evidence="2 3">
    <name type="scientific">Electrophorus voltai</name>
    <dbReference type="NCBI Taxonomy" id="2609070"/>
    <lineage>
        <taxon>Eukaryota</taxon>
        <taxon>Metazoa</taxon>
        <taxon>Chordata</taxon>
        <taxon>Craniata</taxon>
        <taxon>Vertebrata</taxon>
        <taxon>Euteleostomi</taxon>
        <taxon>Actinopterygii</taxon>
        <taxon>Neopterygii</taxon>
        <taxon>Teleostei</taxon>
        <taxon>Ostariophysi</taxon>
        <taxon>Gymnotiformes</taxon>
        <taxon>Gymnotoidei</taxon>
        <taxon>Gymnotidae</taxon>
        <taxon>Electrophorus</taxon>
    </lineage>
</organism>
<evidence type="ECO:0000313" key="2">
    <source>
        <dbReference type="EMBL" id="KAK1784434.1"/>
    </source>
</evidence>
<dbReference type="Proteomes" id="UP001239994">
    <property type="component" value="Unassembled WGS sequence"/>
</dbReference>
<dbReference type="InterPro" id="IPR043502">
    <property type="entry name" value="DNA/RNA_pol_sf"/>
</dbReference>
<name>A0AAD8YRB5_9TELE</name>
<dbReference type="InterPro" id="IPR000477">
    <property type="entry name" value="RT_dom"/>
</dbReference>
<comment type="caution">
    <text evidence="2">The sequence shown here is derived from an EMBL/GenBank/DDBJ whole genome shotgun (WGS) entry which is preliminary data.</text>
</comment>
<dbReference type="AlphaFoldDB" id="A0AAD8YRB5"/>
<sequence>MTVVGLINKHDESAYREEVRELVSWCKVNNLFLNVDKTKEMVVDFRRARRDYSPLAINGFSVEIVKNIKFLGMLLNYVTVDHEHSNIQLFLQSADSAFISVYQCGFVKGCGTTDMIFAARQLMEKHHEKSRPLHTVFVDLEKAFDHISHHLIWYALCNHGVLEELVSWVILLYVNTSSQVRCVAGMSDSFPVNIGVHQGSTLSPLLFILIMDTVTQDLQGGMPWTLLHADDDMLATTTREELQC</sequence>
<dbReference type="SUPFAM" id="SSF56672">
    <property type="entry name" value="DNA/RNA polymerases"/>
    <property type="match status" value="1"/>
</dbReference>
<dbReference type="EMBL" id="JAROKS010000169">
    <property type="protein sequence ID" value="KAK1784434.1"/>
    <property type="molecule type" value="Genomic_DNA"/>
</dbReference>
<dbReference type="PANTHER" id="PTHR47027">
    <property type="entry name" value="REVERSE TRANSCRIPTASE DOMAIN-CONTAINING PROTEIN"/>
    <property type="match status" value="1"/>
</dbReference>
<evidence type="ECO:0000313" key="3">
    <source>
        <dbReference type="Proteomes" id="UP001239994"/>
    </source>
</evidence>
<dbReference type="PANTHER" id="PTHR47027:SF28">
    <property type="entry name" value="ENDONUCLEASE-REVERSE TRANSCRIPTASE"/>
    <property type="match status" value="1"/>
</dbReference>
<gene>
    <name evidence="2" type="ORF">P4O66_001576</name>
</gene>
<keyword evidence="3" id="KW-1185">Reference proteome</keyword>
<evidence type="ECO:0000259" key="1">
    <source>
        <dbReference type="PROSITE" id="PS50878"/>
    </source>
</evidence>
<reference evidence="2" key="1">
    <citation type="submission" date="2023-03" db="EMBL/GenBank/DDBJ databases">
        <title>Electrophorus voltai genome.</title>
        <authorList>
            <person name="Bian C."/>
        </authorList>
    </citation>
    <scope>NUCLEOTIDE SEQUENCE</scope>
    <source>
        <strain evidence="2">CB-2022</strain>
        <tissue evidence="2">Muscle</tissue>
    </source>
</reference>
<proteinExistence type="predicted"/>
<protein>
    <recommendedName>
        <fullName evidence="1">Reverse transcriptase domain-containing protein</fullName>
    </recommendedName>
</protein>
<feature type="domain" description="Reverse transcriptase" evidence="1">
    <location>
        <begin position="1"/>
        <end position="244"/>
    </location>
</feature>
<dbReference type="Pfam" id="PF00078">
    <property type="entry name" value="RVT_1"/>
    <property type="match status" value="1"/>
</dbReference>